<feature type="compositionally biased region" description="Basic and acidic residues" evidence="1">
    <location>
        <begin position="94"/>
        <end position="109"/>
    </location>
</feature>
<reference evidence="3" key="1">
    <citation type="submission" date="2021-01" db="UniProtKB">
        <authorList>
            <consortium name="EnsemblMetazoa"/>
        </authorList>
    </citation>
    <scope>IDENTIFICATION</scope>
</reference>
<feature type="region of interest" description="Disordered" evidence="1">
    <location>
        <begin position="21"/>
        <end position="109"/>
    </location>
</feature>
<protein>
    <recommendedName>
        <fullName evidence="5">Cnidarian restricted protein</fullName>
    </recommendedName>
</protein>
<evidence type="ECO:0000256" key="2">
    <source>
        <dbReference type="SAM" id="SignalP"/>
    </source>
</evidence>
<sequence length="109" mass="12721">MKVLCLVLLCFFISAAKANQNANEKWHDGKLASRLRFENVEDPITNVDKEDQEEDLKNDDKENEEEENDDDNEEENEDDVDNNDNDDDDDDDERNDREVQITDTDNALK</sequence>
<feature type="compositionally biased region" description="Basic and acidic residues" evidence="1">
    <location>
        <begin position="24"/>
        <end position="39"/>
    </location>
</feature>
<feature type="signal peptide" evidence="2">
    <location>
        <begin position="1"/>
        <end position="18"/>
    </location>
</feature>
<accession>A0A7M5UTA9</accession>
<evidence type="ECO:0008006" key="5">
    <source>
        <dbReference type="Google" id="ProtNLM"/>
    </source>
</evidence>
<organism evidence="3 4">
    <name type="scientific">Clytia hemisphaerica</name>
    <dbReference type="NCBI Taxonomy" id="252671"/>
    <lineage>
        <taxon>Eukaryota</taxon>
        <taxon>Metazoa</taxon>
        <taxon>Cnidaria</taxon>
        <taxon>Hydrozoa</taxon>
        <taxon>Hydroidolina</taxon>
        <taxon>Leptothecata</taxon>
        <taxon>Obeliida</taxon>
        <taxon>Clytiidae</taxon>
        <taxon>Clytia</taxon>
    </lineage>
</organism>
<keyword evidence="4" id="KW-1185">Reference proteome</keyword>
<evidence type="ECO:0000313" key="3">
    <source>
        <dbReference type="EnsemblMetazoa" id="CLYHEMP005468.1"/>
    </source>
</evidence>
<evidence type="ECO:0000256" key="1">
    <source>
        <dbReference type="SAM" id="MobiDB-lite"/>
    </source>
</evidence>
<proteinExistence type="predicted"/>
<dbReference type="EnsemblMetazoa" id="CLYHEMT005468.1">
    <property type="protein sequence ID" value="CLYHEMP005468.1"/>
    <property type="gene ID" value="CLYHEMG005468"/>
</dbReference>
<dbReference type="AlphaFoldDB" id="A0A7M5UTA9"/>
<evidence type="ECO:0000313" key="4">
    <source>
        <dbReference type="Proteomes" id="UP000594262"/>
    </source>
</evidence>
<keyword evidence="2" id="KW-0732">Signal</keyword>
<feature type="compositionally biased region" description="Acidic residues" evidence="1">
    <location>
        <begin position="50"/>
        <end position="93"/>
    </location>
</feature>
<dbReference type="Proteomes" id="UP000594262">
    <property type="component" value="Unplaced"/>
</dbReference>
<feature type="chain" id="PRO_5029477189" description="Cnidarian restricted protein" evidence="2">
    <location>
        <begin position="19"/>
        <end position="109"/>
    </location>
</feature>
<name>A0A7M5UTA9_9CNID</name>